<evidence type="ECO:0000313" key="4">
    <source>
        <dbReference type="Proteomes" id="UP000703661"/>
    </source>
</evidence>
<feature type="compositionally biased region" description="Polar residues" evidence="1">
    <location>
        <begin position="51"/>
        <end position="63"/>
    </location>
</feature>
<keyword evidence="2" id="KW-1133">Transmembrane helix</keyword>
<keyword evidence="4" id="KW-1185">Reference proteome</keyword>
<feature type="region of interest" description="Disordered" evidence="1">
    <location>
        <begin position="45"/>
        <end position="68"/>
    </location>
</feature>
<dbReference type="AlphaFoldDB" id="A0A9P6SZG3"/>
<feature type="transmembrane region" description="Helical" evidence="2">
    <location>
        <begin position="6"/>
        <end position="27"/>
    </location>
</feature>
<reference evidence="3" key="1">
    <citation type="journal article" date="2020" name="Fungal Divers.">
        <title>Resolving the Mortierellaceae phylogeny through synthesis of multi-gene phylogenetics and phylogenomics.</title>
        <authorList>
            <person name="Vandepol N."/>
            <person name="Liber J."/>
            <person name="Desiro A."/>
            <person name="Na H."/>
            <person name="Kennedy M."/>
            <person name="Barry K."/>
            <person name="Grigoriev I.V."/>
            <person name="Miller A.N."/>
            <person name="O'Donnell K."/>
            <person name="Stajich J.E."/>
            <person name="Bonito G."/>
        </authorList>
    </citation>
    <scope>NUCLEOTIDE SEQUENCE</scope>
    <source>
        <strain evidence="3">NRRL 2769</strain>
    </source>
</reference>
<gene>
    <name evidence="3" type="ORF">BGZ80_010857</name>
</gene>
<protein>
    <submittedName>
        <fullName evidence="3">Uncharacterized protein</fullName>
    </submittedName>
</protein>
<sequence>MVLGPLIALAVLALCLAIKFTVIACIIRRRRRLQPNSDVENQALKADTEPIAQQNLDPTTNVNPPGDRLLPLGCLQHRGIRSDTETSPLQEKVVCKPLPQLPSSPSTEFSEKTEIDSAPTLPRNTELKPGGMQ</sequence>
<dbReference type="Proteomes" id="UP000703661">
    <property type="component" value="Unassembled WGS sequence"/>
</dbReference>
<accession>A0A9P6SZG3</accession>
<organism evidence="3 4">
    <name type="scientific">Entomortierella chlamydospora</name>
    <dbReference type="NCBI Taxonomy" id="101097"/>
    <lineage>
        <taxon>Eukaryota</taxon>
        <taxon>Fungi</taxon>
        <taxon>Fungi incertae sedis</taxon>
        <taxon>Mucoromycota</taxon>
        <taxon>Mortierellomycotina</taxon>
        <taxon>Mortierellomycetes</taxon>
        <taxon>Mortierellales</taxon>
        <taxon>Mortierellaceae</taxon>
        <taxon>Entomortierella</taxon>
    </lineage>
</organism>
<keyword evidence="2" id="KW-0472">Membrane</keyword>
<comment type="caution">
    <text evidence="3">The sequence shown here is derived from an EMBL/GenBank/DDBJ whole genome shotgun (WGS) entry which is preliminary data.</text>
</comment>
<name>A0A9P6SZG3_9FUNG</name>
<evidence type="ECO:0000256" key="1">
    <source>
        <dbReference type="SAM" id="MobiDB-lite"/>
    </source>
</evidence>
<evidence type="ECO:0000256" key="2">
    <source>
        <dbReference type="SAM" id="Phobius"/>
    </source>
</evidence>
<proteinExistence type="predicted"/>
<evidence type="ECO:0000313" key="3">
    <source>
        <dbReference type="EMBL" id="KAG0013786.1"/>
    </source>
</evidence>
<dbReference type="EMBL" id="JAAAID010000802">
    <property type="protein sequence ID" value="KAG0013786.1"/>
    <property type="molecule type" value="Genomic_DNA"/>
</dbReference>
<keyword evidence="2" id="KW-0812">Transmembrane</keyword>
<feature type="region of interest" description="Disordered" evidence="1">
    <location>
        <begin position="81"/>
        <end position="133"/>
    </location>
</feature>